<evidence type="ECO:0008006" key="3">
    <source>
        <dbReference type="Google" id="ProtNLM"/>
    </source>
</evidence>
<dbReference type="EMBL" id="JAVFCB010000012">
    <property type="protein sequence ID" value="MDQ4215583.1"/>
    <property type="molecule type" value="Genomic_DNA"/>
</dbReference>
<protein>
    <recommendedName>
        <fullName evidence="3">Transposase</fullName>
    </recommendedName>
</protein>
<evidence type="ECO:0000313" key="1">
    <source>
        <dbReference type="EMBL" id="MDQ4215583.1"/>
    </source>
</evidence>
<dbReference type="Proteomes" id="UP001230289">
    <property type="component" value="Unassembled WGS sequence"/>
</dbReference>
<proteinExistence type="predicted"/>
<organism evidence="1 2">
    <name type="scientific">Microbacterium capsulatum</name>
    <dbReference type="NCBI Taxonomy" id="3041921"/>
    <lineage>
        <taxon>Bacteria</taxon>
        <taxon>Bacillati</taxon>
        <taxon>Actinomycetota</taxon>
        <taxon>Actinomycetes</taxon>
        <taxon>Micrococcales</taxon>
        <taxon>Microbacteriaceae</taxon>
        <taxon>Microbacterium</taxon>
    </lineage>
</organism>
<keyword evidence="2" id="KW-1185">Reference proteome</keyword>
<comment type="caution">
    <text evidence="1">The sequence shown here is derived from an EMBL/GenBank/DDBJ whole genome shotgun (WGS) entry which is preliminary data.</text>
</comment>
<name>A0ABU0XLX0_9MICO</name>
<dbReference type="RefSeq" id="WP_308490533.1">
    <property type="nucleotide sequence ID" value="NZ_JAVFCB010000012.1"/>
</dbReference>
<gene>
    <name evidence="1" type="ORF">RBR11_16830</name>
</gene>
<reference evidence="1 2" key="1">
    <citation type="submission" date="2023-08" db="EMBL/GenBank/DDBJ databases">
        <title>Microbacterium sp. nov., isolated from a waste landfill.</title>
        <authorList>
            <person name="Wen W."/>
        </authorList>
    </citation>
    <scope>NUCLEOTIDE SEQUENCE [LARGE SCALE GENOMIC DNA]</scope>
    <source>
        <strain evidence="1 2">ASV81</strain>
    </source>
</reference>
<accession>A0ABU0XLX0</accession>
<sequence>MSMLMRARFEMRRLTEHEWLILDEDFGPHDARRTVACVSRVTEDQVEVVWLRPVSTRCRYATVADVLETVQHAHPRDGEGSAPRP</sequence>
<evidence type="ECO:0000313" key="2">
    <source>
        <dbReference type="Proteomes" id="UP001230289"/>
    </source>
</evidence>